<evidence type="ECO:0000313" key="3">
    <source>
        <dbReference type="Proteomes" id="UP000234857"/>
    </source>
</evidence>
<comment type="caution">
    <text evidence="2">The sequence shown here is derived from an EMBL/GenBank/DDBJ whole genome shotgun (WGS) entry which is preliminary data.</text>
</comment>
<sequence length="291" mass="33709">MRTFPECVPCLMSQMLYALEKTSLMKDEKNEFYYRWVKEIAKNVPQTTPMELATSLHKEIRDLSGEDPYKEIKELSTKLLKKNERLIRSHYKRSQELSDILSLVICGNLIDIKSHAELGRLNMEAILEKGLSKKFAIDHSETFKKRIEDANNILYLGDNAGEIYFDKYFVKWLQEKGKKVYFVVRGDNILNDATLKEAKECNIEDYCFKVINNGHHAPGTMIKECSEEFKKIYKKADLVISKGQGNLETLIDNREKDIFFLLLTKCPAISNLLGTKIKDAVIVYNMKLETE</sequence>
<organism evidence="2 3">
    <name type="scientific">Muiribacterium halophilum</name>
    <dbReference type="NCBI Taxonomy" id="2053465"/>
    <lineage>
        <taxon>Bacteria</taxon>
        <taxon>Candidatus Muiribacteriota</taxon>
        <taxon>Candidatus Muiribacteriia</taxon>
        <taxon>Candidatus Muiribacteriales</taxon>
        <taxon>Candidatus Muiribacteriaceae</taxon>
        <taxon>Candidatus Muiribacterium</taxon>
    </lineage>
</organism>
<dbReference type="Proteomes" id="UP000234857">
    <property type="component" value="Unassembled WGS sequence"/>
</dbReference>
<evidence type="ECO:0000313" key="2">
    <source>
        <dbReference type="EMBL" id="PLX15815.1"/>
    </source>
</evidence>
<dbReference type="Pfam" id="PF01937">
    <property type="entry name" value="ARMT1-like_dom"/>
    <property type="match status" value="1"/>
</dbReference>
<dbReference type="InterPro" id="IPR014444">
    <property type="entry name" value="PH1575-like"/>
</dbReference>
<dbReference type="EMBL" id="PKTG01000129">
    <property type="protein sequence ID" value="PLX15815.1"/>
    <property type="molecule type" value="Genomic_DNA"/>
</dbReference>
<reference evidence="2 3" key="1">
    <citation type="submission" date="2017-11" db="EMBL/GenBank/DDBJ databases">
        <title>Genome-resolved metagenomics identifies genetic mobility, metabolic interactions, and unexpected diversity in perchlorate-reducing communities.</title>
        <authorList>
            <person name="Barnum T.P."/>
            <person name="Figueroa I.A."/>
            <person name="Carlstrom C.I."/>
            <person name="Lucas L.N."/>
            <person name="Engelbrektson A.L."/>
            <person name="Coates J.D."/>
        </authorList>
    </citation>
    <scope>NUCLEOTIDE SEQUENCE [LARGE SCALE GENOMIC DNA]</scope>
    <source>
        <strain evidence="2">BM706</strain>
    </source>
</reference>
<proteinExistence type="predicted"/>
<protein>
    <recommendedName>
        <fullName evidence="1">Damage-control phosphatase ARMT1-like metal-binding domain-containing protein</fullName>
    </recommendedName>
</protein>
<evidence type="ECO:0000259" key="1">
    <source>
        <dbReference type="Pfam" id="PF01937"/>
    </source>
</evidence>
<accession>A0A2N5ZAW2</accession>
<feature type="domain" description="Damage-control phosphatase ARMT1-like metal-binding" evidence="1">
    <location>
        <begin position="3"/>
        <end position="280"/>
    </location>
</feature>
<name>A0A2N5ZAW2_MUIH1</name>
<dbReference type="AlphaFoldDB" id="A0A2N5ZAW2"/>
<dbReference type="Gene3D" id="3.40.50.10880">
    <property type="entry name" value="Uncharacterised protein PF01937, DUF89, domain 3"/>
    <property type="match status" value="1"/>
</dbReference>
<gene>
    <name evidence="2" type="ORF">C0601_12055</name>
</gene>
<dbReference type="Gene3D" id="1.10.285.20">
    <property type="entry name" value="Uncharacterised protein PF01937, DUF89, domain 2"/>
    <property type="match status" value="1"/>
</dbReference>
<dbReference type="InterPro" id="IPR002791">
    <property type="entry name" value="ARMT1-like_metal-bd"/>
</dbReference>
<dbReference type="PIRSF" id="PIRSF006593">
    <property type="entry name" value="UCP006593"/>
    <property type="match status" value="1"/>
</dbReference>
<dbReference type="InterPro" id="IPR036075">
    <property type="entry name" value="ARMT-1-like_metal-bd_sf"/>
</dbReference>
<dbReference type="SUPFAM" id="SSF111321">
    <property type="entry name" value="AF1104-like"/>
    <property type="match status" value="1"/>
</dbReference>